<dbReference type="AlphaFoldDB" id="A0A2S9GUJ7"/>
<organism evidence="4 5">
    <name type="scientific">Solimicrobium silvestre</name>
    <dbReference type="NCBI Taxonomy" id="2099400"/>
    <lineage>
        <taxon>Bacteria</taxon>
        <taxon>Pseudomonadati</taxon>
        <taxon>Pseudomonadota</taxon>
        <taxon>Betaproteobacteria</taxon>
        <taxon>Burkholderiales</taxon>
        <taxon>Oxalobacteraceae</taxon>
        <taxon>Solimicrobium</taxon>
    </lineage>
</organism>
<dbReference type="PROSITE" id="PS50110">
    <property type="entry name" value="RESPONSE_REGULATORY"/>
    <property type="match status" value="1"/>
</dbReference>
<dbReference type="EMBL" id="PUGF01000023">
    <property type="protein sequence ID" value="PRC91407.1"/>
    <property type="molecule type" value="Genomic_DNA"/>
</dbReference>
<name>A0A2S9GUJ7_9BURK</name>
<comment type="caution">
    <text evidence="2">Lacks conserved residue(s) required for the propagation of feature annotation.</text>
</comment>
<dbReference type="RefSeq" id="WP_243405492.1">
    <property type="nucleotide sequence ID" value="NZ_PUGF01000023.1"/>
</dbReference>
<dbReference type="PANTHER" id="PTHR44591">
    <property type="entry name" value="STRESS RESPONSE REGULATOR PROTEIN 1"/>
    <property type="match status" value="1"/>
</dbReference>
<dbReference type="GO" id="GO:0000160">
    <property type="term" value="P:phosphorelay signal transduction system"/>
    <property type="evidence" value="ECO:0007669"/>
    <property type="project" value="InterPro"/>
</dbReference>
<evidence type="ECO:0000313" key="4">
    <source>
        <dbReference type="EMBL" id="PRC91407.1"/>
    </source>
</evidence>
<dbReference type="PANTHER" id="PTHR44591:SF3">
    <property type="entry name" value="RESPONSE REGULATORY DOMAIN-CONTAINING PROTEIN"/>
    <property type="match status" value="1"/>
</dbReference>
<dbReference type="InterPro" id="IPR001789">
    <property type="entry name" value="Sig_transdc_resp-reg_receiver"/>
</dbReference>
<protein>
    <submittedName>
        <fullName evidence="4">Response regulator receiver domain</fullName>
    </submittedName>
</protein>
<evidence type="ECO:0000256" key="2">
    <source>
        <dbReference type="PROSITE-ProRule" id="PRU00169"/>
    </source>
</evidence>
<dbReference type="Pfam" id="PF00072">
    <property type="entry name" value="Response_reg"/>
    <property type="match status" value="1"/>
</dbReference>
<comment type="caution">
    <text evidence="4">The sequence shown here is derived from an EMBL/GenBank/DDBJ whole genome shotgun (WGS) entry which is preliminary data.</text>
</comment>
<dbReference type="SUPFAM" id="SSF52172">
    <property type="entry name" value="CheY-like"/>
    <property type="match status" value="1"/>
</dbReference>
<reference evidence="4 5" key="1">
    <citation type="submission" date="2018-02" db="EMBL/GenBank/DDBJ databases">
        <title>Solimicrobium silvestre gen. nov., sp. nov., isolated from alpine forest soil.</title>
        <authorList>
            <person name="Margesin R."/>
            <person name="Albuquerque L."/>
            <person name="Zhang D.-C."/>
            <person name="Froufe H.J.C."/>
            <person name="Severino R."/>
            <person name="Roxo I."/>
            <person name="Egas C."/>
            <person name="Da Costa M.S."/>
        </authorList>
    </citation>
    <scope>NUCLEOTIDE SEQUENCE [LARGE SCALE GENOMIC DNA]</scope>
    <source>
        <strain evidence="4 5">S20-91</strain>
    </source>
</reference>
<keyword evidence="1" id="KW-0597">Phosphoprotein</keyword>
<dbReference type="Gene3D" id="3.40.50.2300">
    <property type="match status" value="1"/>
</dbReference>
<sequence>MNLPDLNGYEVFRILHEDPTTSHIPIMALSSNAFIHDIQKGFNIGFFRYLTKPFEINVLMDAIDTGISMSHIQ</sequence>
<evidence type="ECO:0000256" key="1">
    <source>
        <dbReference type="ARBA" id="ARBA00022553"/>
    </source>
</evidence>
<gene>
    <name evidence="4" type="ORF">S2091_3822</name>
</gene>
<proteinExistence type="predicted"/>
<accession>A0A2S9GUJ7</accession>
<evidence type="ECO:0000259" key="3">
    <source>
        <dbReference type="PROSITE" id="PS50110"/>
    </source>
</evidence>
<dbReference type="InterPro" id="IPR011006">
    <property type="entry name" value="CheY-like_superfamily"/>
</dbReference>
<dbReference type="InterPro" id="IPR050595">
    <property type="entry name" value="Bact_response_regulator"/>
</dbReference>
<feature type="domain" description="Response regulatory" evidence="3">
    <location>
        <begin position="1"/>
        <end position="67"/>
    </location>
</feature>
<evidence type="ECO:0000313" key="5">
    <source>
        <dbReference type="Proteomes" id="UP000237839"/>
    </source>
</evidence>
<keyword evidence="5" id="KW-1185">Reference proteome</keyword>
<dbReference type="Proteomes" id="UP000237839">
    <property type="component" value="Unassembled WGS sequence"/>
</dbReference>